<name>U6H0U2_9EIME</name>
<feature type="transmembrane region" description="Helical" evidence="2">
    <location>
        <begin position="64"/>
        <end position="84"/>
    </location>
</feature>
<feature type="compositionally biased region" description="Acidic residues" evidence="1">
    <location>
        <begin position="162"/>
        <end position="190"/>
    </location>
</feature>
<keyword evidence="2" id="KW-0812">Transmembrane</keyword>
<evidence type="ECO:0000313" key="4">
    <source>
        <dbReference type="Proteomes" id="UP000018201"/>
    </source>
</evidence>
<feature type="compositionally biased region" description="Low complexity" evidence="1">
    <location>
        <begin position="127"/>
        <end position="152"/>
    </location>
</feature>
<feature type="compositionally biased region" description="Acidic residues" evidence="1">
    <location>
        <begin position="247"/>
        <end position="264"/>
    </location>
</feature>
<evidence type="ECO:0000313" key="3">
    <source>
        <dbReference type="EMBL" id="CDI85492.1"/>
    </source>
</evidence>
<proteinExistence type="predicted"/>
<evidence type="ECO:0000256" key="2">
    <source>
        <dbReference type="SAM" id="Phobius"/>
    </source>
</evidence>
<dbReference type="VEuPathDB" id="ToxoDB:EPH_0015850"/>
<keyword evidence="2" id="KW-0472">Membrane</keyword>
<dbReference type="EMBL" id="HG693896">
    <property type="protein sequence ID" value="CDI85492.1"/>
    <property type="molecule type" value="Genomic_DNA"/>
</dbReference>
<evidence type="ECO:0000256" key="1">
    <source>
        <dbReference type="SAM" id="MobiDB-lite"/>
    </source>
</evidence>
<sequence length="370" mass="40292">MLRPIAFAAAAAYVSVSLHEGARAADLYDNKAVTPPTLQQHGDGDEELQEPVDFSPLKATSAPVRPVLGIALLLALSVGLFLFLRPILRSSVQQKGAEGSEELEESELDTSEEVQSDSDTSSDEGSQESSEGWETARAPEETAQAAAEVEAAGYWQPGEGAPAEEEEEEEEEDDDWQPVEGGPADEEEAGDWQPVEGGPAEEEEAGDWQPVEGGPAEEEEAGSFQPVEGGPAEEGEAGSFQPVESGPAEEEAGAQPPEEAEEQKDADITSWEALDYPPLEDPIFLEPEEVHFKIDEMRVLIQRIREAEGSNISVDSTGEPLAFRLRQAFETHRENKRIGFEQSVPPEQIKLFTDLCTVVDEILRHHYSSR</sequence>
<dbReference type="Proteomes" id="UP000018201">
    <property type="component" value="Unassembled WGS sequence"/>
</dbReference>
<protein>
    <recommendedName>
        <fullName evidence="5">Transmembrane protein</fullName>
    </recommendedName>
</protein>
<keyword evidence="4" id="KW-1185">Reference proteome</keyword>
<keyword evidence="2" id="KW-1133">Transmembrane helix</keyword>
<accession>U6H0U2</accession>
<evidence type="ECO:0008006" key="5">
    <source>
        <dbReference type="Google" id="ProtNLM"/>
    </source>
</evidence>
<feature type="compositionally biased region" description="Acidic residues" evidence="1">
    <location>
        <begin position="99"/>
        <end position="126"/>
    </location>
</feature>
<organism evidence="3 4">
    <name type="scientific">Eimeria praecox</name>
    <dbReference type="NCBI Taxonomy" id="51316"/>
    <lineage>
        <taxon>Eukaryota</taxon>
        <taxon>Sar</taxon>
        <taxon>Alveolata</taxon>
        <taxon>Apicomplexa</taxon>
        <taxon>Conoidasida</taxon>
        <taxon>Coccidia</taxon>
        <taxon>Eucoccidiorida</taxon>
        <taxon>Eimeriorina</taxon>
        <taxon>Eimeriidae</taxon>
        <taxon>Eimeria</taxon>
    </lineage>
</organism>
<reference evidence="3" key="1">
    <citation type="submission" date="2013-10" db="EMBL/GenBank/DDBJ databases">
        <title>Genomic analysis of the causative agents of coccidiosis in chickens.</title>
        <authorList>
            <person name="Reid A.J."/>
            <person name="Blake D."/>
            <person name="Billington K."/>
            <person name="Browne H."/>
            <person name="Dunn M."/>
            <person name="Hung S."/>
            <person name="Kawahara F."/>
            <person name="Miranda-Saavedra D."/>
            <person name="Mourier T."/>
            <person name="Nagra H."/>
            <person name="Otto T.D."/>
            <person name="Rawlings N."/>
            <person name="Sanchez A."/>
            <person name="Sanders M."/>
            <person name="Subramaniam C."/>
            <person name="Tay Y."/>
            <person name="Dear P."/>
            <person name="Doerig C."/>
            <person name="Gruber A."/>
            <person name="Parkinson J."/>
            <person name="Shirley M."/>
            <person name="Wan K.L."/>
            <person name="Berriman M."/>
            <person name="Tomley F."/>
            <person name="Pain A."/>
        </authorList>
    </citation>
    <scope>NUCLEOTIDE SEQUENCE [LARGE SCALE GENOMIC DNA]</scope>
    <source>
        <strain evidence="3">Houghton</strain>
    </source>
</reference>
<reference evidence="3" key="2">
    <citation type="submission" date="2013-10" db="EMBL/GenBank/DDBJ databases">
        <authorList>
            <person name="Aslett M."/>
        </authorList>
    </citation>
    <scope>NUCLEOTIDE SEQUENCE [LARGE SCALE GENOMIC DNA]</scope>
    <source>
        <strain evidence="3">Houghton</strain>
    </source>
</reference>
<dbReference type="AlphaFoldDB" id="U6H0U2"/>
<gene>
    <name evidence="3" type="ORF">EPH_0015850</name>
</gene>
<feature type="region of interest" description="Disordered" evidence="1">
    <location>
        <begin position="97"/>
        <end position="265"/>
    </location>
</feature>